<dbReference type="PANTHER" id="PTHR47200:SF2">
    <property type="entry name" value="THYLAKOID LUMENAL 15 KDA PROTEIN 1, CHLOROPLASTIC"/>
    <property type="match status" value="1"/>
</dbReference>
<keyword evidence="1" id="KW-0732">Signal</keyword>
<dbReference type="Gene3D" id="2.160.20.80">
    <property type="entry name" value="E3 ubiquitin-protein ligase SopA"/>
    <property type="match status" value="1"/>
</dbReference>
<comment type="caution">
    <text evidence="2">The sequence shown here is derived from an EMBL/GenBank/DDBJ whole genome shotgun (WGS) entry which is preliminary data.</text>
</comment>
<dbReference type="OrthoDB" id="9989223at2759"/>
<dbReference type="PANTHER" id="PTHR47200">
    <property type="entry name" value="THYLAKOID LUMENAL 15 KDA PROTEIN 1, CHLOROPLASTIC"/>
    <property type="match status" value="1"/>
</dbReference>
<protein>
    <submittedName>
        <fullName evidence="2">Thylakoid lumenal 15 kDa protein 1, chloroplastic</fullName>
    </submittedName>
</protein>
<feature type="signal peptide" evidence="1">
    <location>
        <begin position="1"/>
        <end position="20"/>
    </location>
</feature>
<dbReference type="AlphaFoldDB" id="A0A2V3IQL5"/>
<feature type="chain" id="PRO_5015927968" evidence="1">
    <location>
        <begin position="21"/>
        <end position="186"/>
    </location>
</feature>
<evidence type="ECO:0000313" key="2">
    <source>
        <dbReference type="EMBL" id="PXF44401.1"/>
    </source>
</evidence>
<name>A0A2V3IQL5_9FLOR</name>
<proteinExistence type="predicted"/>
<dbReference type="STRING" id="448386.A0A2V3IQL5"/>
<organism evidence="2 3">
    <name type="scientific">Gracilariopsis chorda</name>
    <dbReference type="NCBI Taxonomy" id="448386"/>
    <lineage>
        <taxon>Eukaryota</taxon>
        <taxon>Rhodophyta</taxon>
        <taxon>Florideophyceae</taxon>
        <taxon>Rhodymeniophycidae</taxon>
        <taxon>Gracilariales</taxon>
        <taxon>Gracilariaceae</taxon>
        <taxon>Gracilariopsis</taxon>
    </lineage>
</organism>
<reference evidence="2 3" key="1">
    <citation type="journal article" date="2018" name="Mol. Biol. Evol.">
        <title>Analysis of the draft genome of the red seaweed Gracilariopsis chorda provides insights into genome size evolution in Rhodophyta.</title>
        <authorList>
            <person name="Lee J."/>
            <person name="Yang E.C."/>
            <person name="Graf L."/>
            <person name="Yang J.H."/>
            <person name="Qiu H."/>
            <person name="Zel Zion U."/>
            <person name="Chan C.X."/>
            <person name="Stephens T.G."/>
            <person name="Weber A.P.M."/>
            <person name="Boo G.H."/>
            <person name="Boo S.M."/>
            <person name="Kim K.M."/>
            <person name="Shin Y."/>
            <person name="Jung M."/>
            <person name="Lee S.J."/>
            <person name="Yim H.S."/>
            <person name="Lee J.H."/>
            <person name="Bhattacharya D."/>
            <person name="Yoon H.S."/>
        </authorList>
    </citation>
    <scope>NUCLEOTIDE SEQUENCE [LARGE SCALE GENOMIC DNA]</scope>
    <source>
        <strain evidence="2 3">SKKU-2015</strain>
        <tissue evidence="2">Whole body</tissue>
    </source>
</reference>
<dbReference type="SUPFAM" id="SSF141571">
    <property type="entry name" value="Pentapeptide repeat-like"/>
    <property type="match status" value="1"/>
</dbReference>
<dbReference type="Pfam" id="PF13599">
    <property type="entry name" value="Pentapeptide_4"/>
    <property type="match status" value="1"/>
</dbReference>
<dbReference type="EMBL" id="NBIV01000092">
    <property type="protein sequence ID" value="PXF44401.1"/>
    <property type="molecule type" value="Genomic_DNA"/>
</dbReference>
<dbReference type="InterPro" id="IPR001646">
    <property type="entry name" value="5peptide_repeat"/>
</dbReference>
<dbReference type="InterPro" id="IPR044213">
    <property type="entry name" value="At2g44920-like"/>
</dbReference>
<dbReference type="Proteomes" id="UP000247409">
    <property type="component" value="Unassembled WGS sequence"/>
</dbReference>
<gene>
    <name evidence="2" type="ORF">BWQ96_05844</name>
</gene>
<sequence length="186" mass="19755">MLTTVTAIAIVATTTTNSLALDTDVRPLLKVPGGSASTSAGISGQRTVVKTVTRGVNLEGADFSDQDFEGISFQQSILRQADFSNCNLRNASFFDADVSGAKFTNADLRGANFELASLRKADLTGANLSGAYISSTTTFDGVILDDTDWTDTLLRKDTQKFLCRTAKGTNPVTGVDTRESLLCPID</sequence>
<evidence type="ECO:0000256" key="1">
    <source>
        <dbReference type="SAM" id="SignalP"/>
    </source>
</evidence>
<evidence type="ECO:0000313" key="3">
    <source>
        <dbReference type="Proteomes" id="UP000247409"/>
    </source>
</evidence>
<accession>A0A2V3IQL5</accession>
<keyword evidence="3" id="KW-1185">Reference proteome</keyword>